<evidence type="ECO:0000313" key="3">
    <source>
        <dbReference type="EMBL" id="SIN79953.1"/>
    </source>
</evidence>
<evidence type="ECO:0000256" key="1">
    <source>
        <dbReference type="SAM" id="Phobius"/>
    </source>
</evidence>
<accession>A0A1N6EAD2</accession>
<reference evidence="4" key="1">
    <citation type="submission" date="2016-11" db="EMBL/GenBank/DDBJ databases">
        <authorList>
            <person name="Varghese N."/>
            <person name="Submissions S."/>
        </authorList>
    </citation>
    <scope>NUCLEOTIDE SEQUENCE [LARGE SCALE GENOMIC DNA]</scope>
    <source>
        <strain evidence="4">DSM 17456</strain>
    </source>
</reference>
<dbReference type="OrthoDB" id="9992210at2"/>
<sequence length="119" mass="13042">MKLVHDEKGAIAIEFIIVLFFILIPIFIGLVETARIINAQVVLDRAAREGAVCIMRGDPHVDPIKNVLTNANIDASGLQITSPNAGELKLTLPMVPLFGNFTRWVIPGDVTSYVTYEIP</sequence>
<evidence type="ECO:0000313" key="4">
    <source>
        <dbReference type="Proteomes" id="UP000184694"/>
    </source>
</evidence>
<name>A0A1N6EAD2_9BACT</name>
<keyword evidence="1" id="KW-0812">Transmembrane</keyword>
<dbReference type="InterPro" id="IPR012495">
    <property type="entry name" value="TadE-like_dom"/>
</dbReference>
<dbReference type="STRING" id="1121457.SAMN02745161_0830"/>
<dbReference type="Pfam" id="PF07811">
    <property type="entry name" value="TadE"/>
    <property type="match status" value="1"/>
</dbReference>
<dbReference type="EMBL" id="FSRG01000003">
    <property type="protein sequence ID" value="SIN79953.1"/>
    <property type="molecule type" value="Genomic_DNA"/>
</dbReference>
<protein>
    <submittedName>
        <fullName evidence="3">TadE-like protein</fullName>
    </submittedName>
</protein>
<evidence type="ECO:0000259" key="2">
    <source>
        <dbReference type="Pfam" id="PF07811"/>
    </source>
</evidence>
<dbReference type="RefSeq" id="WP_074215668.1">
    <property type="nucleotide sequence ID" value="NZ_FSRG01000003.1"/>
</dbReference>
<keyword evidence="4" id="KW-1185">Reference proteome</keyword>
<proteinExistence type="predicted"/>
<feature type="transmembrane region" description="Helical" evidence="1">
    <location>
        <begin position="12"/>
        <end position="31"/>
    </location>
</feature>
<dbReference type="Proteomes" id="UP000184694">
    <property type="component" value="Unassembled WGS sequence"/>
</dbReference>
<keyword evidence="1" id="KW-0472">Membrane</keyword>
<feature type="domain" description="TadE-like" evidence="2">
    <location>
        <begin position="9"/>
        <end position="51"/>
    </location>
</feature>
<dbReference type="AlphaFoldDB" id="A0A1N6EAD2"/>
<organism evidence="3 4">
    <name type="scientific">Halodesulfovibrio marinisediminis DSM 17456</name>
    <dbReference type="NCBI Taxonomy" id="1121457"/>
    <lineage>
        <taxon>Bacteria</taxon>
        <taxon>Pseudomonadati</taxon>
        <taxon>Thermodesulfobacteriota</taxon>
        <taxon>Desulfovibrionia</taxon>
        <taxon>Desulfovibrionales</taxon>
        <taxon>Desulfovibrionaceae</taxon>
        <taxon>Halodesulfovibrio</taxon>
    </lineage>
</organism>
<keyword evidence="1" id="KW-1133">Transmembrane helix</keyword>
<gene>
    <name evidence="3" type="ORF">SAMN02745161_0830</name>
</gene>